<proteinExistence type="predicted"/>
<dbReference type="PANTHER" id="PTHR46844:SF1">
    <property type="entry name" value="SLR5058 PROTEIN"/>
    <property type="match status" value="1"/>
</dbReference>
<accession>A0AAV2RY41</accession>
<feature type="non-terminal residue" evidence="2">
    <location>
        <position position="957"/>
    </location>
</feature>
<dbReference type="PANTHER" id="PTHR46844">
    <property type="entry name" value="SLR5058 PROTEIN"/>
    <property type="match status" value="1"/>
</dbReference>
<evidence type="ECO:0000313" key="3">
    <source>
        <dbReference type="Proteomes" id="UP001497623"/>
    </source>
</evidence>
<comment type="caution">
    <text evidence="2">The sequence shown here is derived from an EMBL/GenBank/DDBJ whole genome shotgun (WGS) entry which is preliminary data.</text>
</comment>
<sequence length="957" mass="110844">MVFPSLMVALAAYFMAPLPFIQQKLYKAVHTVAQKVMWDVVQILYNYKKDQGKVTTLKEISGFSEPKWKKVFGKHNSECSSIEKGNFDANCDITFLHQIIAEIFYQELLKLDNKCQNNIKWVKDLRNKVKKSVDESKLEFLLRGKLKDIYINVGKTFSKDFSGKIEEIEQQLDDIFLAKLVVDDKDKFDSDLKEHNDAKKSRMMTEGRKEFKDCYSKLKILNPCSSIDEEKFGHFTVDKIFTDLIIDDKVDKLAKIVINNILIAERLYSSKFVTPSVLVIQGLAGSGKTSLCRFFLNEWCVQGMDIAKLTDFDLVILVEVRTAKSKTLEEHLRQRILCNTMKQFPHDGIPLLKEMRILFVVDGFDDDVTTAVLIIKDILKEFKNIEEGGKLLNDSRIMITTRPEFKGDISKVLSEIGYGHLDLKVRGFDKTKVKKFAEKVFERYDERPKLIKFLDYLNGRGRILDKHLALPLTTALLIFLWLDDPEKVNRVTTSTQLFMEVFNLCKERLEAKIRTDSHKLKNRLSRKINDVFIFLGEIAWDMLQNNIINIPPETYAQLKEKCKPFNEETALKVMSSFLMCEPENDDTSYIVSFLHKTQMEYMAAEFLLSKILKENKSLEQIFENEEGNKTDCKGYLNVIMFLVGHLNIKNELKQRISSVFSIINEAKIEKDNYVFWWNLLSECCERNEINYDPFVGQEISKRLPKSWSLDSSNVTEALSLLNYTEVRPDNLVINISLNEDPNEISGFLEIINELSSKLESRYSSKSIQIELHLPYHFDAVDSNPSDLFLQALYPWAKITTFEGQIGNFTTHQETLQICKNFYVKVKTPTALRCVSESLRKIKTLRKVHISLEFSEMYEESEIVPIEFEKSCNFKISLNTKINMNINWIVQIVNKITNGKFCQELTLYNCVANTAELQEHLPKLKVSNKVTIDEPEDMEDAQKSTLERKVAFKIVWSA</sequence>
<evidence type="ECO:0000313" key="2">
    <source>
        <dbReference type="EMBL" id="CAL4147455.1"/>
    </source>
</evidence>
<evidence type="ECO:0000259" key="1">
    <source>
        <dbReference type="Pfam" id="PF05729"/>
    </source>
</evidence>
<dbReference type="InterPro" id="IPR007111">
    <property type="entry name" value="NACHT_NTPase"/>
</dbReference>
<dbReference type="InterPro" id="IPR027417">
    <property type="entry name" value="P-loop_NTPase"/>
</dbReference>
<dbReference type="AlphaFoldDB" id="A0AAV2RY41"/>
<feature type="domain" description="NACHT" evidence="1">
    <location>
        <begin position="277"/>
        <end position="442"/>
    </location>
</feature>
<reference evidence="2 3" key="1">
    <citation type="submission" date="2024-05" db="EMBL/GenBank/DDBJ databases">
        <authorList>
            <person name="Wallberg A."/>
        </authorList>
    </citation>
    <scope>NUCLEOTIDE SEQUENCE [LARGE SCALE GENOMIC DNA]</scope>
</reference>
<dbReference type="Gene3D" id="3.40.50.300">
    <property type="entry name" value="P-loop containing nucleotide triphosphate hydrolases"/>
    <property type="match status" value="1"/>
</dbReference>
<gene>
    <name evidence="2" type="ORF">MNOR_LOCUS30037</name>
</gene>
<organism evidence="2 3">
    <name type="scientific">Meganyctiphanes norvegica</name>
    <name type="common">Northern krill</name>
    <name type="synonym">Thysanopoda norvegica</name>
    <dbReference type="NCBI Taxonomy" id="48144"/>
    <lineage>
        <taxon>Eukaryota</taxon>
        <taxon>Metazoa</taxon>
        <taxon>Ecdysozoa</taxon>
        <taxon>Arthropoda</taxon>
        <taxon>Crustacea</taxon>
        <taxon>Multicrustacea</taxon>
        <taxon>Malacostraca</taxon>
        <taxon>Eumalacostraca</taxon>
        <taxon>Eucarida</taxon>
        <taxon>Euphausiacea</taxon>
        <taxon>Euphausiidae</taxon>
        <taxon>Meganyctiphanes</taxon>
    </lineage>
</organism>
<dbReference type="Pfam" id="PF05729">
    <property type="entry name" value="NACHT"/>
    <property type="match status" value="1"/>
</dbReference>
<name>A0AAV2RY41_MEGNR</name>
<keyword evidence="3" id="KW-1185">Reference proteome</keyword>
<dbReference type="EMBL" id="CAXKWB010035904">
    <property type="protein sequence ID" value="CAL4147455.1"/>
    <property type="molecule type" value="Genomic_DNA"/>
</dbReference>
<protein>
    <recommendedName>
        <fullName evidence="1">NACHT domain-containing protein</fullName>
    </recommendedName>
</protein>
<dbReference type="SUPFAM" id="SSF52540">
    <property type="entry name" value="P-loop containing nucleoside triphosphate hydrolases"/>
    <property type="match status" value="1"/>
</dbReference>
<dbReference type="Proteomes" id="UP001497623">
    <property type="component" value="Unassembled WGS sequence"/>
</dbReference>